<name>U3B817_VIBPR</name>
<comment type="caution">
    <text evidence="1">The sequence shown here is derived from an EMBL/GenBank/DDBJ whole genome shotgun (WGS) entry which is preliminary data.</text>
</comment>
<evidence type="ECO:0000313" key="1">
    <source>
        <dbReference type="EMBL" id="GAD65989.1"/>
    </source>
</evidence>
<gene>
    <name evidence="1" type="ORF">VPR01S_02_02400</name>
</gene>
<dbReference type="PROSITE" id="PS51257">
    <property type="entry name" value="PROKAR_LIPOPROTEIN"/>
    <property type="match status" value="1"/>
</dbReference>
<evidence type="ECO:0000313" key="2">
    <source>
        <dbReference type="Proteomes" id="UP000016570"/>
    </source>
</evidence>
<dbReference type="EMBL" id="BATJ01000002">
    <property type="protein sequence ID" value="GAD65989.1"/>
    <property type="molecule type" value="Genomic_DNA"/>
</dbReference>
<evidence type="ECO:0008006" key="3">
    <source>
        <dbReference type="Google" id="ProtNLM"/>
    </source>
</evidence>
<protein>
    <recommendedName>
        <fullName evidence="3">Lipoprotein</fullName>
    </recommendedName>
</protein>
<dbReference type="AlphaFoldDB" id="U3B817"/>
<reference evidence="1 2" key="1">
    <citation type="submission" date="2013-09" db="EMBL/GenBank/DDBJ databases">
        <title>Whole genome shotgun sequence of Vibrio proteolyticus NBRC 13287.</title>
        <authorList>
            <person name="Isaki S."/>
            <person name="Hosoyama A."/>
            <person name="Numata M."/>
            <person name="Hashimoto M."/>
            <person name="Hosoyama Y."/>
            <person name="Tsuchikane K."/>
            <person name="Noguchi M."/>
            <person name="Hirakata S."/>
            <person name="Ichikawa N."/>
            <person name="Ohji S."/>
            <person name="Yamazoe A."/>
            <person name="Fujita N."/>
        </authorList>
    </citation>
    <scope>NUCLEOTIDE SEQUENCE [LARGE SCALE GENOMIC DNA]</scope>
    <source>
        <strain evidence="1 2">NBRC 13287</strain>
    </source>
</reference>
<accession>U3B817</accession>
<dbReference type="RefSeq" id="WP_021703980.1">
    <property type="nucleotide sequence ID" value="NZ_BATJ01000002.1"/>
</dbReference>
<sequence length="182" mass="19832">MKRILGFALIAVIQGCTNKSAVTETSVGESCIGTTGISGELSNKFKPIPDPSLLAQSLGEPLQGKLCQGAVYQNTQDVTIYRAWNSTNPNSQFGQWWALELPSGKTAEYRKNYEICYQWSPLDKLSKCTLKAGTKVVVGNGQSAECSAYLIYPVSEVQQLFIVDSGSSVVNCQVYDSVISWE</sequence>
<keyword evidence="2" id="KW-1185">Reference proteome</keyword>
<dbReference type="eggNOG" id="ENOG503027T">
    <property type="taxonomic scope" value="Bacteria"/>
</dbReference>
<dbReference type="Proteomes" id="UP000016570">
    <property type="component" value="Unassembled WGS sequence"/>
</dbReference>
<proteinExistence type="predicted"/>
<organism evidence="1 2">
    <name type="scientific">Vibrio proteolyticus NBRC 13287</name>
    <dbReference type="NCBI Taxonomy" id="1219065"/>
    <lineage>
        <taxon>Bacteria</taxon>
        <taxon>Pseudomonadati</taxon>
        <taxon>Pseudomonadota</taxon>
        <taxon>Gammaproteobacteria</taxon>
        <taxon>Vibrionales</taxon>
        <taxon>Vibrionaceae</taxon>
        <taxon>Vibrio</taxon>
    </lineage>
</organism>